<dbReference type="Proteomes" id="UP000324974">
    <property type="component" value="Chromosome"/>
</dbReference>
<sequence>MLSFRTLFVALSLAVTFPTLASAADPEKDFVTRVNRAIEKGKKFLIEREGGKGNWEGLLLETIGDQVGGQTALATLALLTSGVPAEDKVVQRGLDYLRKLEPRKTYVVALSTMAFAEAKQKSKDLDRIQKNTEWLLANSIRDKGKLIGWSYPSHIVPDASNTQYALLGLYAAKQAGVKIDDKHWEEIRDLYIRIQKPAGHWVYNYSGAAGGLDGPSFSMTTAGVCGLLIAGMGLNDSQQQLNEITGVAANCGVYTANEPLAKGMKWISDRFSFDTAPGLKSVYYNVYGLERLGRISGQRFIGKYDWYREGCDYLTRVQNDNGSWVGEGGAADRFPTISTSFALMFLAKGKTPILLTKLAFDTLGDPDNVIGWNRKQSDVRNLTEFASRELFNGTNLAWQVYDGRKIELSGEKLQTEVESLLACPVVYFNGHTRPNLTGAQRDLLKKYVDEGGFVLAEACCGSEEYTREFRALMRELFPESKLEPMKPEHAIWRSFFSVSPADIAGVECMERGCKTVVVLCTKPLAGYWEENRFMVSKGTPAKNQGQRAYQFAGNVIAYATGMQPPEQRGTKVAIAADPKKDLSPPRSALKPAQLVVQSETPPAPAAMRNLMAHVKTSTGVDTVLAAQLVRPNDPELDKYKFIYLHGRKEFDLSLSEVTNLAACLDTGGLLFADAACGKPGFDKSFRELVPKLFEGRKLEPIPVDDELYSAKINGVAITSVQRREKSDGTGTDGGYKDLPPLLEGVKIDGRWVVIYSKYDIGCALERHKSTECLGHTPESALKLATAAVLYSLKR</sequence>
<evidence type="ECO:0000313" key="3">
    <source>
        <dbReference type="EMBL" id="QEL18233.1"/>
    </source>
</evidence>
<name>A0A5C1AJ76_9BACT</name>
<proteinExistence type="predicted"/>
<feature type="chain" id="PRO_5022979306" description="DUF4159 domain-containing protein" evidence="1">
    <location>
        <begin position="24"/>
        <end position="794"/>
    </location>
</feature>
<dbReference type="CDD" id="cd00688">
    <property type="entry name" value="ISOPREN_C2_like"/>
    <property type="match status" value="1"/>
</dbReference>
<evidence type="ECO:0000256" key="1">
    <source>
        <dbReference type="SAM" id="SignalP"/>
    </source>
</evidence>
<dbReference type="Gene3D" id="3.40.50.12140">
    <property type="entry name" value="Domain of unknown function DUF4159"/>
    <property type="match status" value="2"/>
</dbReference>
<reference evidence="4" key="1">
    <citation type="submission" date="2019-08" db="EMBL/GenBank/DDBJ databases">
        <title>Limnoglobus roseus gen. nov., sp. nov., a novel freshwater planctomycete with a giant genome from the family Gemmataceae.</title>
        <authorList>
            <person name="Kulichevskaya I.S."/>
            <person name="Naumoff D.G."/>
            <person name="Miroshnikov K."/>
            <person name="Ivanova A."/>
            <person name="Philippov D.A."/>
            <person name="Hakobyan A."/>
            <person name="Rijpstra I.C."/>
            <person name="Sinninghe Damste J.S."/>
            <person name="Liesack W."/>
            <person name="Dedysh S.N."/>
        </authorList>
    </citation>
    <scope>NUCLEOTIDE SEQUENCE [LARGE SCALE GENOMIC DNA]</scope>
    <source>
        <strain evidence="4">PX52</strain>
    </source>
</reference>
<dbReference type="KEGG" id="lrs:PX52LOC_05249"/>
<accession>A0A5C1AJ76</accession>
<dbReference type="SUPFAM" id="SSF48239">
    <property type="entry name" value="Terpenoid cyclases/Protein prenyltransferases"/>
    <property type="match status" value="1"/>
</dbReference>
<evidence type="ECO:0000313" key="4">
    <source>
        <dbReference type="Proteomes" id="UP000324974"/>
    </source>
</evidence>
<feature type="domain" description="DUF4159" evidence="2">
    <location>
        <begin position="411"/>
        <end position="559"/>
    </location>
</feature>
<dbReference type="InterPro" id="IPR025297">
    <property type="entry name" value="DUF4159"/>
</dbReference>
<dbReference type="AlphaFoldDB" id="A0A5C1AJ76"/>
<keyword evidence="1" id="KW-0732">Signal</keyword>
<organism evidence="3 4">
    <name type="scientific">Limnoglobus roseus</name>
    <dbReference type="NCBI Taxonomy" id="2598579"/>
    <lineage>
        <taxon>Bacteria</taxon>
        <taxon>Pseudomonadati</taxon>
        <taxon>Planctomycetota</taxon>
        <taxon>Planctomycetia</taxon>
        <taxon>Gemmatales</taxon>
        <taxon>Gemmataceae</taxon>
        <taxon>Limnoglobus</taxon>
    </lineage>
</organism>
<keyword evidence="4" id="KW-1185">Reference proteome</keyword>
<dbReference type="EMBL" id="CP042425">
    <property type="protein sequence ID" value="QEL18233.1"/>
    <property type="molecule type" value="Genomic_DNA"/>
</dbReference>
<protein>
    <recommendedName>
        <fullName evidence="2">DUF4159 domain-containing protein</fullName>
    </recommendedName>
</protein>
<feature type="domain" description="DUF4159" evidence="2">
    <location>
        <begin position="603"/>
        <end position="792"/>
    </location>
</feature>
<evidence type="ECO:0000259" key="2">
    <source>
        <dbReference type="Pfam" id="PF13709"/>
    </source>
</evidence>
<dbReference type="Pfam" id="PF13709">
    <property type="entry name" value="DUF4159"/>
    <property type="match status" value="2"/>
</dbReference>
<dbReference type="RefSeq" id="WP_168219199.1">
    <property type="nucleotide sequence ID" value="NZ_CP042425.1"/>
</dbReference>
<gene>
    <name evidence="3" type="ORF">PX52LOC_05249</name>
</gene>
<dbReference type="Gene3D" id="1.50.10.20">
    <property type="match status" value="1"/>
</dbReference>
<dbReference type="InterPro" id="IPR008930">
    <property type="entry name" value="Terpenoid_cyclase/PrenylTrfase"/>
</dbReference>
<feature type="signal peptide" evidence="1">
    <location>
        <begin position="1"/>
        <end position="23"/>
    </location>
</feature>